<comment type="subcellular location">
    <subcellularLocation>
        <location evidence="1">Cell membrane</location>
        <topology evidence="1">Multi-pass membrane protein</topology>
    </subcellularLocation>
</comment>
<keyword evidence="4 7" id="KW-0812">Transmembrane</keyword>
<feature type="transmembrane region" description="Helical" evidence="7">
    <location>
        <begin position="170"/>
        <end position="191"/>
    </location>
</feature>
<evidence type="ECO:0000256" key="7">
    <source>
        <dbReference type="SAM" id="Phobius"/>
    </source>
</evidence>
<feature type="transmembrane region" description="Helical" evidence="7">
    <location>
        <begin position="251"/>
        <end position="270"/>
    </location>
</feature>
<accession>A0ABV5YVL1</accession>
<proteinExistence type="predicted"/>
<evidence type="ECO:0000256" key="2">
    <source>
        <dbReference type="ARBA" id="ARBA00022475"/>
    </source>
</evidence>
<organism evidence="8 9">
    <name type="scientific">Actinoallomurus acaciae</name>
    <dbReference type="NCBI Taxonomy" id="502577"/>
    <lineage>
        <taxon>Bacteria</taxon>
        <taxon>Bacillati</taxon>
        <taxon>Actinomycetota</taxon>
        <taxon>Actinomycetes</taxon>
        <taxon>Streptosporangiales</taxon>
        <taxon>Thermomonosporaceae</taxon>
        <taxon>Actinoallomurus</taxon>
    </lineage>
</organism>
<evidence type="ECO:0000313" key="8">
    <source>
        <dbReference type="EMBL" id="MFB9839130.1"/>
    </source>
</evidence>
<keyword evidence="6 7" id="KW-0472">Membrane</keyword>
<feature type="transmembrane region" description="Helical" evidence="7">
    <location>
        <begin position="14"/>
        <end position="32"/>
    </location>
</feature>
<dbReference type="EC" id="2.7.8.-" evidence="8"/>
<dbReference type="Pfam" id="PF00953">
    <property type="entry name" value="Glycos_transf_4"/>
    <property type="match status" value="1"/>
</dbReference>
<comment type="caution">
    <text evidence="8">The sequence shown here is derived from an EMBL/GenBank/DDBJ whole genome shotgun (WGS) entry which is preliminary data.</text>
</comment>
<evidence type="ECO:0000256" key="5">
    <source>
        <dbReference type="ARBA" id="ARBA00022989"/>
    </source>
</evidence>
<dbReference type="CDD" id="cd06853">
    <property type="entry name" value="GT_WecA_like"/>
    <property type="match status" value="1"/>
</dbReference>
<feature type="transmembrane region" description="Helical" evidence="7">
    <location>
        <begin position="70"/>
        <end position="87"/>
    </location>
</feature>
<keyword evidence="5 7" id="KW-1133">Transmembrane helix</keyword>
<evidence type="ECO:0000313" key="9">
    <source>
        <dbReference type="Proteomes" id="UP001589627"/>
    </source>
</evidence>
<dbReference type="RefSeq" id="WP_378212208.1">
    <property type="nucleotide sequence ID" value="NZ_JBHLZP010000643.1"/>
</dbReference>
<dbReference type="EMBL" id="JBHLZP010000643">
    <property type="protein sequence ID" value="MFB9839130.1"/>
    <property type="molecule type" value="Genomic_DNA"/>
</dbReference>
<evidence type="ECO:0000256" key="6">
    <source>
        <dbReference type="ARBA" id="ARBA00023136"/>
    </source>
</evidence>
<evidence type="ECO:0000256" key="4">
    <source>
        <dbReference type="ARBA" id="ARBA00022692"/>
    </source>
</evidence>
<keyword evidence="9" id="KW-1185">Reference proteome</keyword>
<evidence type="ECO:0000256" key="1">
    <source>
        <dbReference type="ARBA" id="ARBA00004651"/>
    </source>
</evidence>
<feature type="transmembrane region" description="Helical" evidence="7">
    <location>
        <begin position="117"/>
        <end position="134"/>
    </location>
</feature>
<dbReference type="PANTHER" id="PTHR22926">
    <property type="entry name" value="PHOSPHO-N-ACETYLMURAMOYL-PENTAPEPTIDE-TRANSFERASE"/>
    <property type="match status" value="1"/>
</dbReference>
<keyword evidence="2" id="KW-1003">Cell membrane</keyword>
<feature type="transmembrane region" description="Helical" evidence="7">
    <location>
        <begin position="94"/>
        <end position="111"/>
    </location>
</feature>
<dbReference type="GO" id="GO:0016740">
    <property type="term" value="F:transferase activity"/>
    <property type="evidence" value="ECO:0007669"/>
    <property type="project" value="UniProtKB-KW"/>
</dbReference>
<keyword evidence="3 8" id="KW-0808">Transferase</keyword>
<dbReference type="PANTHER" id="PTHR22926:SF3">
    <property type="entry name" value="UNDECAPRENYL-PHOSPHATE ALPHA-N-ACETYLGLUCOSAMINYL 1-PHOSPHATE TRANSFERASE"/>
    <property type="match status" value="1"/>
</dbReference>
<feature type="transmembrane region" description="Helical" evidence="7">
    <location>
        <begin position="146"/>
        <end position="164"/>
    </location>
</feature>
<reference evidence="8 9" key="1">
    <citation type="submission" date="2024-09" db="EMBL/GenBank/DDBJ databases">
        <authorList>
            <person name="Sun Q."/>
            <person name="Mori K."/>
        </authorList>
    </citation>
    <scope>NUCLEOTIDE SEQUENCE [LARGE SCALE GENOMIC DNA]</scope>
    <source>
        <strain evidence="8 9">TBRC 0563</strain>
    </source>
</reference>
<protein>
    <submittedName>
        <fullName evidence="8">MraY family glycosyltransferase</fullName>
        <ecNumber evidence="8">2.7.8.-</ecNumber>
    </submittedName>
</protein>
<name>A0ABV5YVL1_9ACTN</name>
<evidence type="ECO:0000256" key="3">
    <source>
        <dbReference type="ARBA" id="ARBA00022679"/>
    </source>
</evidence>
<dbReference type="Proteomes" id="UP001589627">
    <property type="component" value="Unassembled WGS sequence"/>
</dbReference>
<gene>
    <name evidence="8" type="ORF">ACFFNX_43995</name>
</gene>
<sequence length="281" mass="29057">MGVIVPTVVTSDGIRLRVLLVAAGAVAILGLVDDMRPLSPHSRLAVEGLAAVAVVGAGGHVKVFGNWVDYVLPVLWIVVITNSFNLLDNMDGAAAGVACVTSASLALPAMMVGQRGVSVLLVALACGCAGFLPHNWTPARIFMGDAGSLFIGFVISASALFVFARSDGDASVAGPLMVTFVATVDTCVVLVSRRRAGRPLMLGGTDHVSHRLRRLGLSTGQVALALSGTAAVTCLAVVPILWGWVPAPVPLAVGIGLGGVFVWLLLKVPVYPKHEEQLRTT</sequence>
<dbReference type="InterPro" id="IPR000715">
    <property type="entry name" value="Glycosyl_transferase_4"/>
</dbReference>
<feature type="transmembrane region" description="Helical" evidence="7">
    <location>
        <begin position="222"/>
        <end position="245"/>
    </location>
</feature>